<organism evidence="2 3">
    <name type="scientific">Citrobacter amalonaticus</name>
    <dbReference type="NCBI Taxonomy" id="35703"/>
    <lineage>
        <taxon>Bacteria</taxon>
        <taxon>Pseudomonadati</taxon>
        <taxon>Pseudomonadota</taxon>
        <taxon>Gammaproteobacteria</taxon>
        <taxon>Enterobacterales</taxon>
        <taxon>Enterobacteriaceae</taxon>
        <taxon>Citrobacter</taxon>
    </lineage>
</organism>
<accession>A0A2S4S287</accession>
<dbReference type="InterPro" id="IPR025731">
    <property type="entry name" value="YecR-like"/>
</dbReference>
<feature type="signal peptide" evidence="1">
    <location>
        <begin position="1"/>
        <end position="22"/>
    </location>
</feature>
<protein>
    <recommendedName>
        <fullName evidence="4">Lipoprotein</fullName>
    </recommendedName>
</protein>
<evidence type="ECO:0000313" key="3">
    <source>
        <dbReference type="Proteomes" id="UP000237003"/>
    </source>
</evidence>
<feature type="chain" id="PRO_5015530002" description="Lipoprotein" evidence="1">
    <location>
        <begin position="23"/>
        <end position="111"/>
    </location>
</feature>
<name>A0A2S4S287_CITAM</name>
<evidence type="ECO:0000313" key="2">
    <source>
        <dbReference type="EMBL" id="POU67975.1"/>
    </source>
</evidence>
<dbReference type="RefSeq" id="WP_103774900.1">
    <property type="nucleotide sequence ID" value="NZ_PQLX01000001.1"/>
</dbReference>
<dbReference type="PROSITE" id="PS51257">
    <property type="entry name" value="PROKAR_LIPOPROTEIN"/>
    <property type="match status" value="1"/>
</dbReference>
<dbReference type="AlphaFoldDB" id="A0A2S4S287"/>
<sequence length="111" mass="11882">MKTLFLTLSLMLLTGCSVTRQAQVSDVDTANGVVRLSYGQAILQNAHTDGYLAQGTANRECQQQGYATAIRFGQPVETCSVFAGSLCLNTNITISYQCQGVAVVQSASYSY</sequence>
<gene>
    <name evidence="2" type="ORF">C3430_02505</name>
</gene>
<dbReference type="Proteomes" id="UP000237003">
    <property type="component" value="Unassembled WGS sequence"/>
</dbReference>
<reference evidence="2 3" key="1">
    <citation type="submission" date="2018-01" db="EMBL/GenBank/DDBJ databases">
        <title>Complete genome sequences of 14 Citrobacter spp. isolated from plant in Canada.</title>
        <authorList>
            <person name="Bhandare S.G."/>
            <person name="Colavecchio A."/>
            <person name="Jeukens J."/>
            <person name="Emond-Rheault J.-G."/>
            <person name="Freschi L."/>
            <person name="Hamel J."/>
            <person name="Kukavica-Ibrulj I."/>
            <person name="Levesque R."/>
            <person name="Goodridge L."/>
        </authorList>
    </citation>
    <scope>NUCLEOTIDE SEQUENCE [LARGE SCALE GENOMIC DNA]</scope>
    <source>
        <strain evidence="2 3">S1285</strain>
    </source>
</reference>
<dbReference type="Pfam" id="PF13992">
    <property type="entry name" value="YecR"/>
    <property type="match status" value="1"/>
</dbReference>
<evidence type="ECO:0000256" key="1">
    <source>
        <dbReference type="SAM" id="SignalP"/>
    </source>
</evidence>
<dbReference type="OrthoDB" id="8607336at2"/>
<proteinExistence type="predicted"/>
<comment type="caution">
    <text evidence="2">The sequence shown here is derived from an EMBL/GenBank/DDBJ whole genome shotgun (WGS) entry which is preliminary data.</text>
</comment>
<keyword evidence="1" id="KW-0732">Signal</keyword>
<dbReference type="EMBL" id="PQLX01000001">
    <property type="protein sequence ID" value="POU67975.1"/>
    <property type="molecule type" value="Genomic_DNA"/>
</dbReference>
<evidence type="ECO:0008006" key="4">
    <source>
        <dbReference type="Google" id="ProtNLM"/>
    </source>
</evidence>